<accession>A0ABT9IFR8</accession>
<dbReference type="Proteomes" id="UP001233673">
    <property type="component" value="Unassembled WGS sequence"/>
</dbReference>
<evidence type="ECO:0000313" key="3">
    <source>
        <dbReference type="EMBL" id="MDP5184408.1"/>
    </source>
</evidence>
<evidence type="ECO:0000313" key="4">
    <source>
        <dbReference type="Proteomes" id="UP001233673"/>
    </source>
</evidence>
<proteinExistence type="predicted"/>
<dbReference type="InterPro" id="IPR011856">
    <property type="entry name" value="tRNA_endonuc-like_dom_sf"/>
</dbReference>
<name>A0ABT9IFR8_9ACTN</name>
<organism evidence="3 4">
    <name type="scientific">Blastococcus carthaginiensis</name>
    <dbReference type="NCBI Taxonomy" id="3050034"/>
    <lineage>
        <taxon>Bacteria</taxon>
        <taxon>Bacillati</taxon>
        <taxon>Actinomycetota</taxon>
        <taxon>Actinomycetes</taxon>
        <taxon>Geodermatophilales</taxon>
        <taxon>Geodermatophilaceae</taxon>
        <taxon>Blastococcus</taxon>
    </lineage>
</organism>
<dbReference type="Pfam" id="PF14088">
    <property type="entry name" value="DUF4268"/>
    <property type="match status" value="1"/>
</dbReference>
<evidence type="ECO:0000256" key="1">
    <source>
        <dbReference type="SAM" id="MobiDB-lite"/>
    </source>
</evidence>
<dbReference type="EMBL" id="JASNFN010000024">
    <property type="protein sequence ID" value="MDP5184408.1"/>
    <property type="molecule type" value="Genomic_DNA"/>
</dbReference>
<gene>
    <name evidence="3" type="ORF">QOZ88_17370</name>
</gene>
<reference evidence="4" key="1">
    <citation type="submission" date="2023-05" db="EMBL/GenBank/DDBJ databases">
        <title>Draft genome of Pseudofrankia sp. BMG5.37.</title>
        <authorList>
            <person name="Gtari M."/>
            <person name="Ghodhbane F."/>
            <person name="Sbissi I."/>
        </authorList>
    </citation>
    <scope>NUCLEOTIDE SEQUENCE [LARGE SCALE GENOMIC DNA]</scope>
    <source>
        <strain evidence="4">BMG 814</strain>
    </source>
</reference>
<dbReference type="Gene3D" id="3.40.1350.10">
    <property type="match status" value="1"/>
</dbReference>
<comment type="caution">
    <text evidence="3">The sequence shown here is derived from an EMBL/GenBank/DDBJ whole genome shotgun (WGS) entry which is preliminary data.</text>
</comment>
<sequence length="370" mass="39868">MNDQEPSAGVEPLPETSSQPPSGGVLPVEVAGNPVLAQPPLLTLTKLKSVPVTTVWPTEPFHFTPWLLANSAELSEVLGMDVELEEREHKVGKYSLDLIGREVTTDRPVIVENQFGSTDHTHLGQLLTYAGGTLPSTVVWVAEDFREEHRAALDWLNDNTVPGVRFFGIRLAAVTLEGAPAGLVAPSMELVVQPNDYVAGASAGATVEGSLKAQLYAEFWATVAPLLKERGWTTSKGTTQNWWPMSAGVSGASWTVSFANFGCRSEIYFGHPDPAVNQARWKALAERSDEIQAEFGAGEVVFDDLPNNKGCRIETRLAGPKISDRSTWDAVRHWMVDTQERLRRAVAAVGGVPADLPAASVDEDGGSFAG</sequence>
<protein>
    <submittedName>
        <fullName evidence="3">DUF4268 domain-containing protein</fullName>
    </submittedName>
</protein>
<dbReference type="InterPro" id="IPR025364">
    <property type="entry name" value="DUF4268"/>
</dbReference>
<feature type="region of interest" description="Disordered" evidence="1">
    <location>
        <begin position="1"/>
        <end position="29"/>
    </location>
</feature>
<evidence type="ECO:0000259" key="2">
    <source>
        <dbReference type="Pfam" id="PF14088"/>
    </source>
</evidence>
<dbReference type="RefSeq" id="WP_306000973.1">
    <property type="nucleotide sequence ID" value="NZ_JASNFN010000024.1"/>
</dbReference>
<feature type="domain" description="DUF4268" evidence="2">
    <location>
        <begin position="215"/>
        <end position="347"/>
    </location>
</feature>
<keyword evidence="4" id="KW-1185">Reference proteome</keyword>